<keyword evidence="3" id="KW-1185">Reference proteome</keyword>
<evidence type="ECO:0000313" key="3">
    <source>
        <dbReference type="Proteomes" id="UP000186922"/>
    </source>
</evidence>
<organism evidence="2 3">
    <name type="scientific">Ramazzottius varieornatus</name>
    <name type="common">Water bear</name>
    <name type="synonym">Tardigrade</name>
    <dbReference type="NCBI Taxonomy" id="947166"/>
    <lineage>
        <taxon>Eukaryota</taxon>
        <taxon>Metazoa</taxon>
        <taxon>Ecdysozoa</taxon>
        <taxon>Tardigrada</taxon>
        <taxon>Eutardigrada</taxon>
        <taxon>Parachela</taxon>
        <taxon>Hypsibioidea</taxon>
        <taxon>Ramazzottiidae</taxon>
        <taxon>Ramazzottius</taxon>
    </lineage>
</organism>
<evidence type="ECO:0000256" key="1">
    <source>
        <dbReference type="SAM" id="MobiDB-lite"/>
    </source>
</evidence>
<feature type="compositionally biased region" description="Basic and acidic residues" evidence="1">
    <location>
        <begin position="75"/>
        <end position="86"/>
    </location>
</feature>
<feature type="compositionally biased region" description="Low complexity" evidence="1">
    <location>
        <begin position="87"/>
        <end position="99"/>
    </location>
</feature>
<name>A0A1D1VD68_RAMVA</name>
<proteinExistence type="predicted"/>
<sequence>MSSRTPRAQIPLLVRGVIRSKKSFLPASASTPPECSCPLAVLSSPPFVLQVPGWLLQCVPSPLEPWLQREIQKEVDLNSRGQRERSSSCSPPESTTRHL</sequence>
<comment type="caution">
    <text evidence="2">The sequence shown here is derived from an EMBL/GenBank/DDBJ whole genome shotgun (WGS) entry which is preliminary data.</text>
</comment>
<evidence type="ECO:0000313" key="2">
    <source>
        <dbReference type="EMBL" id="GAU96448.1"/>
    </source>
</evidence>
<dbReference type="EMBL" id="BDGG01000003">
    <property type="protein sequence ID" value="GAU96448.1"/>
    <property type="molecule type" value="Genomic_DNA"/>
</dbReference>
<accession>A0A1D1VD68</accession>
<gene>
    <name evidence="2" type="primary">RvY_07893-1</name>
    <name evidence="2" type="synonym">RvY_07893.1</name>
    <name evidence="2" type="ORF">RvY_07893</name>
</gene>
<dbReference type="AlphaFoldDB" id="A0A1D1VD68"/>
<protein>
    <submittedName>
        <fullName evidence="2">Uncharacterized protein</fullName>
    </submittedName>
</protein>
<feature type="region of interest" description="Disordered" evidence="1">
    <location>
        <begin position="75"/>
        <end position="99"/>
    </location>
</feature>
<dbReference type="Proteomes" id="UP000186922">
    <property type="component" value="Unassembled WGS sequence"/>
</dbReference>
<reference evidence="2 3" key="1">
    <citation type="journal article" date="2016" name="Nat. Commun.">
        <title>Extremotolerant tardigrade genome and improved radiotolerance of human cultured cells by tardigrade-unique protein.</title>
        <authorList>
            <person name="Hashimoto T."/>
            <person name="Horikawa D.D."/>
            <person name="Saito Y."/>
            <person name="Kuwahara H."/>
            <person name="Kozuka-Hata H."/>
            <person name="Shin-I T."/>
            <person name="Minakuchi Y."/>
            <person name="Ohishi K."/>
            <person name="Motoyama A."/>
            <person name="Aizu T."/>
            <person name="Enomoto A."/>
            <person name="Kondo K."/>
            <person name="Tanaka S."/>
            <person name="Hara Y."/>
            <person name="Koshikawa S."/>
            <person name="Sagara H."/>
            <person name="Miura T."/>
            <person name="Yokobori S."/>
            <person name="Miyagawa K."/>
            <person name="Suzuki Y."/>
            <person name="Kubo T."/>
            <person name="Oyama M."/>
            <person name="Kohara Y."/>
            <person name="Fujiyama A."/>
            <person name="Arakawa K."/>
            <person name="Katayama T."/>
            <person name="Toyoda A."/>
            <person name="Kunieda T."/>
        </authorList>
    </citation>
    <scope>NUCLEOTIDE SEQUENCE [LARGE SCALE GENOMIC DNA]</scope>
    <source>
        <strain evidence="2 3">YOKOZUNA-1</strain>
    </source>
</reference>